<dbReference type="InterPro" id="IPR010982">
    <property type="entry name" value="Lambda_DNA-bd_dom_sf"/>
</dbReference>
<dbReference type="PROSITE" id="PS50943">
    <property type="entry name" value="HTH_CROC1"/>
    <property type="match status" value="1"/>
</dbReference>
<evidence type="ECO:0000313" key="5">
    <source>
        <dbReference type="EMBL" id="XBT97692.1"/>
    </source>
</evidence>
<dbReference type="AlphaFoldDB" id="A0AAU7S5N8"/>
<sequence length="88" mass="9664">MDARQRVALNLRRIRVLRGISQDNLALEANVERAYVGYLERGNKNPTVTTLEKIAAALSCDISEFFAPVADDVVTMKPLKSGRKSSGS</sequence>
<keyword evidence="3" id="KW-0804">Transcription</keyword>
<dbReference type="PANTHER" id="PTHR46797:SF23">
    <property type="entry name" value="HTH-TYPE TRANSCRIPTIONAL REGULATOR SUTR"/>
    <property type="match status" value="1"/>
</dbReference>
<dbReference type="SMART" id="SM00530">
    <property type="entry name" value="HTH_XRE"/>
    <property type="match status" value="1"/>
</dbReference>
<dbReference type="GO" id="GO:0005829">
    <property type="term" value="C:cytosol"/>
    <property type="evidence" value="ECO:0007669"/>
    <property type="project" value="TreeGrafter"/>
</dbReference>
<evidence type="ECO:0000256" key="2">
    <source>
        <dbReference type="ARBA" id="ARBA00023125"/>
    </source>
</evidence>
<dbReference type="RefSeq" id="WP_349962898.1">
    <property type="nucleotide sequence ID" value="NZ_CP157963.1"/>
</dbReference>
<evidence type="ECO:0000259" key="4">
    <source>
        <dbReference type="PROSITE" id="PS50943"/>
    </source>
</evidence>
<dbReference type="Gene3D" id="1.10.260.40">
    <property type="entry name" value="lambda repressor-like DNA-binding domains"/>
    <property type="match status" value="1"/>
</dbReference>
<organism evidence="5">
    <name type="scientific">Rhizobium sp. ZPR3</name>
    <dbReference type="NCBI Taxonomy" id="3158967"/>
    <lineage>
        <taxon>Bacteria</taxon>
        <taxon>Pseudomonadati</taxon>
        <taxon>Pseudomonadota</taxon>
        <taxon>Alphaproteobacteria</taxon>
        <taxon>Hyphomicrobiales</taxon>
        <taxon>Rhizobiaceae</taxon>
        <taxon>Rhizobium/Agrobacterium group</taxon>
        <taxon>Rhizobium</taxon>
    </lineage>
</organism>
<geneLocation type="plasmid" evidence="5">
    <name>unnamed3</name>
</geneLocation>
<feature type="domain" description="HTH cro/C1-type" evidence="4">
    <location>
        <begin position="11"/>
        <end position="65"/>
    </location>
</feature>
<dbReference type="SUPFAM" id="SSF47413">
    <property type="entry name" value="lambda repressor-like DNA-binding domains"/>
    <property type="match status" value="1"/>
</dbReference>
<keyword evidence="2" id="KW-0238">DNA-binding</keyword>
<dbReference type="CDD" id="cd00093">
    <property type="entry name" value="HTH_XRE"/>
    <property type="match status" value="1"/>
</dbReference>
<name>A0AAU7S5N8_9HYPH</name>
<dbReference type="GO" id="GO:0003677">
    <property type="term" value="F:DNA binding"/>
    <property type="evidence" value="ECO:0007669"/>
    <property type="project" value="UniProtKB-KW"/>
</dbReference>
<gene>
    <name evidence="5" type="ORF">ABM479_33810</name>
</gene>
<dbReference type="EMBL" id="CP157963">
    <property type="protein sequence ID" value="XBT97692.1"/>
    <property type="molecule type" value="Genomic_DNA"/>
</dbReference>
<keyword evidence="5" id="KW-0614">Plasmid</keyword>
<dbReference type="Pfam" id="PF01381">
    <property type="entry name" value="HTH_3"/>
    <property type="match status" value="1"/>
</dbReference>
<dbReference type="InterPro" id="IPR050807">
    <property type="entry name" value="TransReg_Diox_bact_type"/>
</dbReference>
<evidence type="ECO:0000256" key="3">
    <source>
        <dbReference type="ARBA" id="ARBA00023163"/>
    </source>
</evidence>
<dbReference type="GO" id="GO:0003700">
    <property type="term" value="F:DNA-binding transcription factor activity"/>
    <property type="evidence" value="ECO:0007669"/>
    <property type="project" value="TreeGrafter"/>
</dbReference>
<dbReference type="InterPro" id="IPR001387">
    <property type="entry name" value="Cro/C1-type_HTH"/>
</dbReference>
<evidence type="ECO:0000256" key="1">
    <source>
        <dbReference type="ARBA" id="ARBA00023015"/>
    </source>
</evidence>
<accession>A0AAU7S5N8</accession>
<keyword evidence="1" id="KW-0805">Transcription regulation</keyword>
<proteinExistence type="predicted"/>
<dbReference type="PANTHER" id="PTHR46797">
    <property type="entry name" value="HTH-TYPE TRANSCRIPTIONAL REGULATOR"/>
    <property type="match status" value="1"/>
</dbReference>
<reference evidence="5" key="1">
    <citation type="submission" date="2024-06" db="EMBL/GenBank/DDBJ databases">
        <authorList>
            <person name="Li T."/>
            <person name="Gao R."/>
        </authorList>
    </citation>
    <scope>NUCLEOTIDE SEQUENCE</scope>
    <source>
        <strain evidence="5">ZPR3</strain>
        <plasmid evidence="5">unnamed3</plasmid>
    </source>
</reference>
<protein>
    <submittedName>
        <fullName evidence="5">Helix-turn-helix transcriptional regulator</fullName>
    </submittedName>
</protein>